<protein>
    <submittedName>
        <fullName evidence="1">Uncharacterized protein</fullName>
    </submittedName>
</protein>
<dbReference type="EMBL" id="LR796217">
    <property type="protein sequence ID" value="CAB4127780.1"/>
    <property type="molecule type" value="Genomic_DNA"/>
</dbReference>
<name>A0A6J5L5B9_9CAUD</name>
<sequence>MQTTDKTKNEKMYMNLQTGSIDTLDGWYPYTEKDGLIEVEGNEKDGYVEVE</sequence>
<evidence type="ECO:0000313" key="1">
    <source>
        <dbReference type="EMBL" id="CAB4127780.1"/>
    </source>
</evidence>
<organism evidence="1">
    <name type="scientific">uncultured Caudovirales phage</name>
    <dbReference type="NCBI Taxonomy" id="2100421"/>
    <lineage>
        <taxon>Viruses</taxon>
        <taxon>Duplodnaviria</taxon>
        <taxon>Heunggongvirae</taxon>
        <taxon>Uroviricota</taxon>
        <taxon>Caudoviricetes</taxon>
        <taxon>Peduoviridae</taxon>
        <taxon>Maltschvirus</taxon>
        <taxon>Maltschvirus maltsch</taxon>
    </lineage>
</organism>
<accession>A0A6J5L5B9</accession>
<evidence type="ECO:0000313" key="2">
    <source>
        <dbReference type="EMBL" id="CAB4134312.1"/>
    </source>
</evidence>
<reference evidence="1" key="1">
    <citation type="submission" date="2020-04" db="EMBL/GenBank/DDBJ databases">
        <authorList>
            <person name="Chiriac C."/>
            <person name="Salcher M."/>
            <person name="Ghai R."/>
            <person name="Kavagutti S V."/>
        </authorList>
    </citation>
    <scope>NUCLEOTIDE SEQUENCE</scope>
</reference>
<dbReference type="EMBL" id="LR796283">
    <property type="protein sequence ID" value="CAB4134312.1"/>
    <property type="molecule type" value="Genomic_DNA"/>
</dbReference>
<proteinExistence type="predicted"/>
<gene>
    <name evidence="2" type="ORF">UFOVP269_35</name>
    <name evidence="1" type="ORF">UFOVP98_35</name>
</gene>